<dbReference type="GO" id="GO:0016740">
    <property type="term" value="F:transferase activity"/>
    <property type="evidence" value="ECO:0007669"/>
    <property type="project" value="UniProtKB-KW"/>
</dbReference>
<protein>
    <submittedName>
        <fullName evidence="2">Aminoglycoside phosphotransferase family protein</fullName>
    </submittedName>
</protein>
<evidence type="ECO:0000313" key="2">
    <source>
        <dbReference type="EMBL" id="RKN73001.1"/>
    </source>
</evidence>
<proteinExistence type="predicted"/>
<feature type="domain" description="Aminoglycoside phosphotransferase" evidence="1">
    <location>
        <begin position="19"/>
        <end position="247"/>
    </location>
</feature>
<name>A0A3B0BLB4_9BACL</name>
<accession>A0A3B0BLB4</accession>
<evidence type="ECO:0000259" key="1">
    <source>
        <dbReference type="Pfam" id="PF01636"/>
    </source>
</evidence>
<dbReference type="OrthoDB" id="334783at2"/>
<organism evidence="2 3">
    <name type="scientific">Paenibacillus ginsengarvi</name>
    <dbReference type="NCBI Taxonomy" id="400777"/>
    <lineage>
        <taxon>Bacteria</taxon>
        <taxon>Bacillati</taxon>
        <taxon>Bacillota</taxon>
        <taxon>Bacilli</taxon>
        <taxon>Bacillales</taxon>
        <taxon>Paenibacillaceae</taxon>
        <taxon>Paenibacillus</taxon>
    </lineage>
</organism>
<dbReference type="Proteomes" id="UP000282311">
    <property type="component" value="Unassembled WGS sequence"/>
</dbReference>
<keyword evidence="2" id="KW-0808">Transferase</keyword>
<dbReference type="InterPro" id="IPR002575">
    <property type="entry name" value="Aminoglycoside_PTrfase"/>
</dbReference>
<gene>
    <name evidence="2" type="ORF">D7M11_28040</name>
</gene>
<dbReference type="PANTHER" id="PTHR41283:SF1">
    <property type="entry name" value="AMINOGLYCOSIDE PHOSPHOTRANSFERASE DOMAIN-CONTAINING PROTEIN"/>
    <property type="match status" value="1"/>
</dbReference>
<dbReference type="SUPFAM" id="SSF56112">
    <property type="entry name" value="Protein kinase-like (PK-like)"/>
    <property type="match status" value="1"/>
</dbReference>
<sequence length="304" mass="35067">MDLTILREHLPDMTDITAVEPIRKGFSHDGKFVLRGRDGRPAYVLRTAPLAEMERKRGEFEIVRKVHDAGVRTSAPVQFGTMESQDMVYMILGYVEGDDASEMLPGLTSDEQYRVGLEAGGELRLMHRLEAPAMRENWFQRRLAKHKRQWDQYVRCEVRLPEEGAVLAFIETHAHLMEGRPDRFQHDDFHPGNLLVRGGAYAGVIDFNRYDWGDPYHDFLKIAYFARDVSIPFAIGQVEGYFDGPPPELFWKLYALYTAMIVPPTITWTQQVVPEQLDSMLERIRVVLDDHRGFQSAVPAWYKP</sequence>
<dbReference type="AlphaFoldDB" id="A0A3B0BLB4"/>
<comment type="caution">
    <text evidence="2">The sequence shown here is derived from an EMBL/GenBank/DDBJ whole genome shotgun (WGS) entry which is preliminary data.</text>
</comment>
<dbReference type="PANTHER" id="PTHR41283">
    <property type="entry name" value="AMINOGLYCOSIDE PHOSPHOTRANSFERASE"/>
    <property type="match status" value="1"/>
</dbReference>
<dbReference type="InterPro" id="IPR011009">
    <property type="entry name" value="Kinase-like_dom_sf"/>
</dbReference>
<reference evidence="2 3" key="1">
    <citation type="journal article" date="2007" name="Int. J. Syst. Evol. Microbiol.">
        <title>Paenibacillus ginsengarvi sp. nov., isolated from soil from ginseng cultivation.</title>
        <authorList>
            <person name="Yoon M.H."/>
            <person name="Ten L.N."/>
            <person name="Im W.T."/>
        </authorList>
    </citation>
    <scope>NUCLEOTIDE SEQUENCE [LARGE SCALE GENOMIC DNA]</scope>
    <source>
        <strain evidence="2 3">KCTC 13059</strain>
    </source>
</reference>
<dbReference type="Gene3D" id="3.90.1200.10">
    <property type="match status" value="1"/>
</dbReference>
<evidence type="ECO:0000313" key="3">
    <source>
        <dbReference type="Proteomes" id="UP000282311"/>
    </source>
</evidence>
<keyword evidence="3" id="KW-1185">Reference proteome</keyword>
<dbReference type="EMBL" id="RBAH01000026">
    <property type="protein sequence ID" value="RKN73001.1"/>
    <property type="molecule type" value="Genomic_DNA"/>
</dbReference>
<dbReference type="Pfam" id="PF01636">
    <property type="entry name" value="APH"/>
    <property type="match status" value="1"/>
</dbReference>